<dbReference type="GO" id="GO:0006508">
    <property type="term" value="P:proteolysis"/>
    <property type="evidence" value="ECO:0007669"/>
    <property type="project" value="InterPro"/>
</dbReference>
<dbReference type="InterPro" id="IPR036852">
    <property type="entry name" value="Peptidase_S8/S53_dom_sf"/>
</dbReference>
<name>A0A8X8X3Z4_SALSN</name>
<keyword evidence="2" id="KW-1185">Reference proteome</keyword>
<evidence type="ECO:0008006" key="3">
    <source>
        <dbReference type="Google" id="ProtNLM"/>
    </source>
</evidence>
<organism evidence="1">
    <name type="scientific">Salvia splendens</name>
    <name type="common">Scarlet sage</name>
    <dbReference type="NCBI Taxonomy" id="180675"/>
    <lineage>
        <taxon>Eukaryota</taxon>
        <taxon>Viridiplantae</taxon>
        <taxon>Streptophyta</taxon>
        <taxon>Embryophyta</taxon>
        <taxon>Tracheophyta</taxon>
        <taxon>Spermatophyta</taxon>
        <taxon>Magnoliopsida</taxon>
        <taxon>eudicotyledons</taxon>
        <taxon>Gunneridae</taxon>
        <taxon>Pentapetalae</taxon>
        <taxon>asterids</taxon>
        <taxon>lamiids</taxon>
        <taxon>Lamiales</taxon>
        <taxon>Lamiaceae</taxon>
        <taxon>Nepetoideae</taxon>
        <taxon>Mentheae</taxon>
        <taxon>Salviinae</taxon>
        <taxon>Salvia</taxon>
        <taxon>Salvia subgen. Calosphace</taxon>
        <taxon>core Calosphace</taxon>
    </lineage>
</organism>
<dbReference type="GO" id="GO:0004252">
    <property type="term" value="F:serine-type endopeptidase activity"/>
    <property type="evidence" value="ECO:0007669"/>
    <property type="project" value="InterPro"/>
</dbReference>
<evidence type="ECO:0000313" key="2">
    <source>
        <dbReference type="Proteomes" id="UP000298416"/>
    </source>
</evidence>
<dbReference type="Proteomes" id="UP000298416">
    <property type="component" value="Unassembled WGS sequence"/>
</dbReference>
<dbReference type="EMBL" id="PNBA02000012">
    <property type="protein sequence ID" value="KAG6405076.1"/>
    <property type="molecule type" value="Genomic_DNA"/>
</dbReference>
<accession>A0A8X8X3Z4</accession>
<reference evidence="1" key="1">
    <citation type="submission" date="2018-01" db="EMBL/GenBank/DDBJ databases">
        <authorList>
            <person name="Mao J.F."/>
        </authorList>
    </citation>
    <scope>NUCLEOTIDE SEQUENCE</scope>
    <source>
        <strain evidence="1">Huo1</strain>
        <tissue evidence="1">Leaf</tissue>
    </source>
</reference>
<protein>
    <recommendedName>
        <fullName evidence="3">Tripeptidyl-peptidase II</fullName>
    </recommendedName>
</protein>
<proteinExistence type="predicted"/>
<comment type="caution">
    <text evidence="1">The sequence shown here is derived from an EMBL/GenBank/DDBJ whole genome shotgun (WGS) entry which is preliminary data.</text>
</comment>
<dbReference type="AlphaFoldDB" id="A0A8X8X3Z4"/>
<dbReference type="SUPFAM" id="SSF52743">
    <property type="entry name" value="Subtilisin-like"/>
    <property type="match status" value="1"/>
</dbReference>
<reference evidence="1" key="2">
    <citation type="submission" date="2020-08" db="EMBL/GenBank/DDBJ databases">
        <title>Plant Genome Project.</title>
        <authorList>
            <person name="Zhang R.-G."/>
        </authorList>
    </citation>
    <scope>NUCLEOTIDE SEQUENCE</scope>
    <source>
        <strain evidence="1">Huo1</strain>
        <tissue evidence="1">Leaf</tissue>
    </source>
</reference>
<gene>
    <name evidence="1" type="ORF">SASPL_132658</name>
</gene>
<sequence>MNSCSCGCGREREVYVVYLGEHSGLKTSEEIENADALSEMDGVISVFRSQPSRLHTTRSWDFISLLEANWDASMANGEELLKKAGYCQNVIVGIIDTGIRFFLICTLQKKPIL</sequence>
<evidence type="ECO:0000313" key="1">
    <source>
        <dbReference type="EMBL" id="KAG6405076.1"/>
    </source>
</evidence>